<reference evidence="3" key="2">
    <citation type="submission" date="2025-08" db="UniProtKB">
        <authorList>
            <consortium name="RefSeq"/>
        </authorList>
    </citation>
    <scope>IDENTIFICATION</scope>
</reference>
<dbReference type="AlphaFoldDB" id="A0A1U8NVN0"/>
<dbReference type="RefSeq" id="XP_016743041.1">
    <property type="nucleotide sequence ID" value="XM_016887552.1"/>
</dbReference>
<dbReference type="GeneID" id="107952287"/>
<dbReference type="KEGG" id="ghi:107952287"/>
<accession>A0A1U8NVN0</accession>
<name>A0A1U8NVN0_GOSHI</name>
<evidence type="ECO:0000313" key="2">
    <source>
        <dbReference type="Proteomes" id="UP000818029"/>
    </source>
</evidence>
<gene>
    <name evidence="3" type="primary">LOC107952287</name>
</gene>
<dbReference type="STRING" id="3635.A0A1U8NVN0"/>
<dbReference type="PaxDb" id="3635-A0A1U8NVN0"/>
<evidence type="ECO:0000313" key="3">
    <source>
        <dbReference type="RefSeq" id="XP_016743041.1"/>
    </source>
</evidence>
<dbReference type="InterPro" id="IPR013103">
    <property type="entry name" value="RVT_2"/>
</dbReference>
<keyword evidence="2" id="KW-1185">Reference proteome</keyword>
<proteinExistence type="predicted"/>
<evidence type="ECO:0000259" key="1">
    <source>
        <dbReference type="Pfam" id="PF07727"/>
    </source>
</evidence>
<dbReference type="Pfam" id="PF07727">
    <property type="entry name" value="RVT_2"/>
    <property type="match status" value="1"/>
</dbReference>
<reference evidence="2" key="1">
    <citation type="journal article" date="2020" name="Nat. Genet.">
        <title>Genomic diversifications of five Gossypium allopolyploid species and their impact on cotton improvement.</title>
        <authorList>
            <person name="Chen Z.J."/>
            <person name="Sreedasyam A."/>
            <person name="Ando A."/>
            <person name="Song Q."/>
            <person name="De Santiago L.M."/>
            <person name="Hulse-Kemp A.M."/>
            <person name="Ding M."/>
            <person name="Ye W."/>
            <person name="Kirkbride R.C."/>
            <person name="Jenkins J."/>
            <person name="Plott C."/>
            <person name="Lovell J."/>
            <person name="Lin Y.M."/>
            <person name="Vaughn R."/>
            <person name="Liu B."/>
            <person name="Simpson S."/>
            <person name="Scheffler B.E."/>
            <person name="Wen L."/>
            <person name="Saski C.A."/>
            <person name="Grover C.E."/>
            <person name="Hu G."/>
            <person name="Conover J.L."/>
            <person name="Carlson J.W."/>
            <person name="Shu S."/>
            <person name="Boston L.B."/>
            <person name="Williams M."/>
            <person name="Peterson D.G."/>
            <person name="McGee K."/>
            <person name="Jones D.C."/>
            <person name="Wendel J.F."/>
            <person name="Stelly D.M."/>
            <person name="Grimwood J."/>
            <person name="Schmutz J."/>
        </authorList>
    </citation>
    <scope>NUCLEOTIDE SEQUENCE [LARGE SCALE GENOMIC DNA]</scope>
    <source>
        <strain evidence="2">cv. TM-1</strain>
    </source>
</reference>
<organism evidence="2 3">
    <name type="scientific">Gossypium hirsutum</name>
    <name type="common">Upland cotton</name>
    <name type="synonym">Gossypium mexicanum</name>
    <dbReference type="NCBI Taxonomy" id="3635"/>
    <lineage>
        <taxon>Eukaryota</taxon>
        <taxon>Viridiplantae</taxon>
        <taxon>Streptophyta</taxon>
        <taxon>Embryophyta</taxon>
        <taxon>Tracheophyta</taxon>
        <taxon>Spermatophyta</taxon>
        <taxon>Magnoliopsida</taxon>
        <taxon>eudicotyledons</taxon>
        <taxon>Gunneridae</taxon>
        <taxon>Pentapetalae</taxon>
        <taxon>rosids</taxon>
        <taxon>malvids</taxon>
        <taxon>Malvales</taxon>
        <taxon>Malvaceae</taxon>
        <taxon>Malvoideae</taxon>
        <taxon>Gossypium</taxon>
    </lineage>
</organism>
<feature type="domain" description="Reverse transcriptase Ty1/copia-type" evidence="1">
    <location>
        <begin position="13"/>
        <end position="86"/>
    </location>
</feature>
<dbReference type="OrthoDB" id="1917367at2759"/>
<sequence length="161" mass="18438">MAIDEEIATLERNDKWELTELLEGHKTISVKWVYKTKLKENGKVDTYKSRLVAKGYKQEFGVDYKEVFAPVARHDTIRLVISLAAHLCLSSYLAEENLEGAEVQENGSYNNFLDLNNDGVTDLKYCKGEDQLADIFTKPIKLFSFRNLRRLMGVCTLEDPV</sequence>
<dbReference type="Proteomes" id="UP000818029">
    <property type="component" value="Chromosome A02"/>
</dbReference>
<protein>
    <submittedName>
        <fullName evidence="3">Uncharacterized mitochondrial protein AtMg00820-like</fullName>
    </submittedName>
</protein>